<evidence type="ECO:0000256" key="1">
    <source>
        <dbReference type="SAM" id="MobiDB-lite"/>
    </source>
</evidence>
<dbReference type="GO" id="GO:0072659">
    <property type="term" value="P:protein localization to plasma membrane"/>
    <property type="evidence" value="ECO:0007669"/>
    <property type="project" value="TreeGrafter"/>
</dbReference>
<dbReference type="GO" id="GO:0046854">
    <property type="term" value="P:phosphatidylinositol phosphate biosynthetic process"/>
    <property type="evidence" value="ECO:0007669"/>
    <property type="project" value="TreeGrafter"/>
</dbReference>
<name>A0AAW0NPZ5_9GOBI</name>
<protein>
    <submittedName>
        <fullName evidence="2">Uncharacterized protein</fullName>
    </submittedName>
</protein>
<accession>A0AAW0NPZ5</accession>
<dbReference type="EMBL" id="JBBPFD010000013">
    <property type="protein sequence ID" value="KAK7901529.1"/>
    <property type="molecule type" value="Genomic_DNA"/>
</dbReference>
<feature type="region of interest" description="Disordered" evidence="1">
    <location>
        <begin position="45"/>
        <end position="68"/>
    </location>
</feature>
<dbReference type="PANTHER" id="PTHR23083:SF475">
    <property type="entry name" value="TETRATRICOPEPTIDE REPEAT PROTEIN 7A"/>
    <property type="match status" value="1"/>
</dbReference>
<sequence length="191" mass="21163">MVSPSLNLLFTKVKLEELVLGPAVALQTCEDMLQRWQSRYDTRYSETDESSSIPVPERPEASPVPGPRRRSFQLLALPDFQDGSTGSQSPPSVAVSRLDAALSEASDVSSLPRQGPPTSGPHWNASGSRLIPLCLLNEFGMWSDLLLLQSESLEGSEWSRRHYVLMLCPFSCPIPEHSTICLPTSRDRLRI</sequence>
<keyword evidence="3" id="KW-1185">Reference proteome</keyword>
<dbReference type="PANTHER" id="PTHR23083">
    <property type="entry name" value="TETRATRICOPEPTIDE REPEAT PROTEIN, TPR"/>
    <property type="match status" value="1"/>
</dbReference>
<gene>
    <name evidence="2" type="ORF">WMY93_018298</name>
</gene>
<reference evidence="3" key="1">
    <citation type="submission" date="2024-04" db="EMBL/GenBank/DDBJ databases">
        <title>Salinicola lusitanus LLJ914,a marine bacterium isolated from the Okinawa Trough.</title>
        <authorList>
            <person name="Li J."/>
        </authorList>
    </citation>
    <scope>NUCLEOTIDE SEQUENCE [LARGE SCALE GENOMIC DNA]</scope>
</reference>
<dbReference type="AlphaFoldDB" id="A0AAW0NPZ5"/>
<proteinExistence type="predicted"/>
<comment type="caution">
    <text evidence="2">The sequence shown here is derived from an EMBL/GenBank/DDBJ whole genome shotgun (WGS) entry which is preliminary data.</text>
</comment>
<dbReference type="Proteomes" id="UP001460270">
    <property type="component" value="Unassembled WGS sequence"/>
</dbReference>
<evidence type="ECO:0000313" key="2">
    <source>
        <dbReference type="EMBL" id="KAK7901529.1"/>
    </source>
</evidence>
<organism evidence="2 3">
    <name type="scientific">Mugilogobius chulae</name>
    <name type="common">yellowstripe goby</name>
    <dbReference type="NCBI Taxonomy" id="88201"/>
    <lineage>
        <taxon>Eukaryota</taxon>
        <taxon>Metazoa</taxon>
        <taxon>Chordata</taxon>
        <taxon>Craniata</taxon>
        <taxon>Vertebrata</taxon>
        <taxon>Euteleostomi</taxon>
        <taxon>Actinopterygii</taxon>
        <taxon>Neopterygii</taxon>
        <taxon>Teleostei</taxon>
        <taxon>Neoteleostei</taxon>
        <taxon>Acanthomorphata</taxon>
        <taxon>Gobiaria</taxon>
        <taxon>Gobiiformes</taxon>
        <taxon>Gobioidei</taxon>
        <taxon>Gobiidae</taxon>
        <taxon>Gobionellinae</taxon>
        <taxon>Mugilogobius</taxon>
    </lineage>
</organism>
<evidence type="ECO:0000313" key="3">
    <source>
        <dbReference type="Proteomes" id="UP001460270"/>
    </source>
</evidence>
<dbReference type="GO" id="GO:0005886">
    <property type="term" value="C:plasma membrane"/>
    <property type="evidence" value="ECO:0007669"/>
    <property type="project" value="TreeGrafter"/>
</dbReference>
<dbReference type="InterPro" id="IPR051722">
    <property type="entry name" value="Endocytosis_PI4K-reg_protein"/>
</dbReference>